<keyword evidence="8" id="KW-0472">Membrane</keyword>
<feature type="binding site" evidence="5">
    <location>
        <position position="676"/>
    </location>
    <ligand>
        <name>Zn(2+)</name>
        <dbReference type="ChEBI" id="CHEBI:29105"/>
        <label>2</label>
    </ligand>
</feature>
<feature type="compositionally biased region" description="Low complexity" evidence="7">
    <location>
        <begin position="28"/>
        <end position="39"/>
    </location>
</feature>
<dbReference type="SUPFAM" id="SSF109604">
    <property type="entry name" value="HD-domain/PDEase-like"/>
    <property type="match status" value="1"/>
</dbReference>
<dbReference type="InterPro" id="IPR003607">
    <property type="entry name" value="HD/PDEase_dom"/>
</dbReference>
<sequence>MKNETVPLLKSGLRDDSSDATSTRNYSNNQANKSAAANANGPSTLYEISVHRSRKRTLEKGFDARGSFVHFAHRSLKSVIQVQDVLDRPGVRSFLYRAKWFRRPSMVRLRSFMTGTFVTVCSFASLLIALFCSDVYAFLGAADSTQSDMLLSIAFVFFVLEFLGNSLSDKTYLLSFFFFMDFLGTFSMVFDISYLFGADVSKFDRLDLEAKGGSGVMIVRAARAARVGTRAGRLSRVAKIVRFLSGGEDSSHNNAKMAKVISNKLSDVLSIRIAFVVIIIAVVFPSFSIFEYPAMEESMAAWTNFLAEEIESFQAGRSSQVELDTAARRMSSFYQSVSYGPFLACFRVHNISAAQELVDCEGGGNLKVSFNTNFSRPSRGEFLLVTSARQLDVFFDLTAPKRLEALMGISLIAFSIVAMLVFGTFLSENISTVAIAPMERMLDVVRHRCAQIFKYTAELQEDVESDAEDSDHEHDSEEVQSNEFELLEKAVSKLSAIASLSAADAPKETEPLNEDDLLVMNWTHGRGFITYEVDFGTGTTQGAPVTRTKTPVTQKDVIGIELLYQQVPSEMLALSRTEDFNAMEPTTSQKKALCAIHLLDNPGCKDFVRGSINPATLTHFVNVAEENYSSSVPFHNFGHSLDVLCALSFQMCQTQAPVFMSNVEQFGLLVAAVGHDLGHPGVNNPFLIETRHEVAVTYNDRSPLENMHCSKLFQILREPETNVFMTLDKETYKELRKDLIEAILHTDVTKHNEMVKDLALFYQMNSDTLSLLGHREMPNEVRELLQSNRSGLMNGLLHSADVNNPAKPWHVAQKMAYLCMDEFFAQGDREKELEIPVGMLNDREKVNRANSQIGFIEFMITPFVEALVCIFPDLDDLANNTSQNIENWARLWQAEASPPPEQVEKVAVRVQKVVAKLAAAGKSRGLTPQTPGSVPTKDSA</sequence>
<dbReference type="PRINTS" id="PR00387">
    <property type="entry name" value="PDIESTERASE1"/>
</dbReference>
<dbReference type="AlphaFoldDB" id="A0A812UJL9"/>
<reference evidence="10" key="1">
    <citation type="submission" date="2021-02" db="EMBL/GenBank/DDBJ databases">
        <authorList>
            <person name="Dougan E. K."/>
            <person name="Rhodes N."/>
            <person name="Thang M."/>
            <person name="Chan C."/>
        </authorList>
    </citation>
    <scope>NUCLEOTIDE SEQUENCE</scope>
</reference>
<dbReference type="GO" id="GO:0004114">
    <property type="term" value="F:3',5'-cyclic-nucleotide phosphodiesterase activity"/>
    <property type="evidence" value="ECO:0007669"/>
    <property type="project" value="InterPro"/>
</dbReference>
<dbReference type="GO" id="GO:0007165">
    <property type="term" value="P:signal transduction"/>
    <property type="evidence" value="ECO:0007669"/>
    <property type="project" value="InterPro"/>
</dbReference>
<evidence type="ECO:0000256" key="4">
    <source>
        <dbReference type="PIRSR" id="PIRSR623088-2"/>
    </source>
</evidence>
<keyword evidence="2 6" id="KW-0378">Hydrolase</keyword>
<evidence type="ECO:0000313" key="10">
    <source>
        <dbReference type="EMBL" id="CAE7567451.1"/>
    </source>
</evidence>
<dbReference type="EC" id="3.1.4.-" evidence="6"/>
<evidence type="ECO:0000256" key="8">
    <source>
        <dbReference type="SAM" id="Phobius"/>
    </source>
</evidence>
<organism evidence="10 11">
    <name type="scientific">Symbiodinium pilosum</name>
    <name type="common">Dinoflagellate</name>
    <dbReference type="NCBI Taxonomy" id="2952"/>
    <lineage>
        <taxon>Eukaryota</taxon>
        <taxon>Sar</taxon>
        <taxon>Alveolata</taxon>
        <taxon>Dinophyceae</taxon>
        <taxon>Suessiales</taxon>
        <taxon>Symbiodiniaceae</taxon>
        <taxon>Symbiodinium</taxon>
    </lineage>
</organism>
<keyword evidence="8" id="KW-0812">Transmembrane</keyword>
<dbReference type="InterPro" id="IPR002073">
    <property type="entry name" value="PDEase_catalytic_dom"/>
</dbReference>
<evidence type="ECO:0000313" key="11">
    <source>
        <dbReference type="Proteomes" id="UP000649617"/>
    </source>
</evidence>
<feature type="region of interest" description="Disordered" evidence="7">
    <location>
        <begin position="921"/>
        <end position="940"/>
    </location>
</feature>
<evidence type="ECO:0000256" key="3">
    <source>
        <dbReference type="PIRSR" id="PIRSR623088-1"/>
    </source>
</evidence>
<dbReference type="InterPro" id="IPR023174">
    <property type="entry name" value="PDEase_CS"/>
</dbReference>
<dbReference type="Proteomes" id="UP000649617">
    <property type="component" value="Unassembled WGS sequence"/>
</dbReference>
<feature type="binding site" evidence="5">
    <location>
        <position position="639"/>
    </location>
    <ligand>
        <name>Zn(2+)</name>
        <dbReference type="ChEBI" id="CHEBI:29105"/>
        <label>1</label>
    </ligand>
</feature>
<feature type="binding site" evidence="4">
    <location>
        <position position="852"/>
    </location>
    <ligand>
        <name>AMP</name>
        <dbReference type="ChEBI" id="CHEBI:456215"/>
    </ligand>
</feature>
<evidence type="ECO:0000256" key="6">
    <source>
        <dbReference type="RuleBase" id="RU363067"/>
    </source>
</evidence>
<evidence type="ECO:0000256" key="5">
    <source>
        <dbReference type="PIRSR" id="PIRSR623088-3"/>
    </source>
</evidence>
<dbReference type="Pfam" id="PF00233">
    <property type="entry name" value="PDEase_I"/>
    <property type="match status" value="1"/>
</dbReference>
<dbReference type="CDD" id="cd00077">
    <property type="entry name" value="HDc"/>
    <property type="match status" value="1"/>
</dbReference>
<feature type="region of interest" description="Disordered" evidence="7">
    <location>
        <begin position="1"/>
        <end position="39"/>
    </location>
</feature>
<feature type="compositionally biased region" description="Polar residues" evidence="7">
    <location>
        <begin position="926"/>
        <end position="940"/>
    </location>
</feature>
<proteinExistence type="inferred from homology"/>
<feature type="transmembrane region" description="Helical" evidence="8">
    <location>
        <begin position="174"/>
        <end position="196"/>
    </location>
</feature>
<comment type="similarity">
    <text evidence="6">Belongs to the cyclic nucleotide phosphodiesterase family.</text>
</comment>
<feature type="binding site" evidence="5">
    <location>
        <position position="676"/>
    </location>
    <ligand>
        <name>Zn(2+)</name>
        <dbReference type="ChEBI" id="CHEBI:29105"/>
        <label>1</label>
    </ligand>
</feature>
<feature type="binding site" evidence="4">
    <location>
        <position position="801"/>
    </location>
    <ligand>
        <name>AMP</name>
        <dbReference type="ChEBI" id="CHEBI:456215"/>
    </ligand>
</feature>
<evidence type="ECO:0000256" key="1">
    <source>
        <dbReference type="ARBA" id="ARBA00022723"/>
    </source>
</evidence>
<dbReference type="PROSITE" id="PS51845">
    <property type="entry name" value="PDEASE_I_2"/>
    <property type="match status" value="1"/>
</dbReference>
<dbReference type="PROSITE" id="PS00126">
    <property type="entry name" value="PDEASE_I_1"/>
    <property type="match status" value="1"/>
</dbReference>
<comment type="caution">
    <text evidence="10">The sequence shown here is derived from an EMBL/GenBank/DDBJ whole genome shotgun (WGS) entry which is preliminary data.</text>
</comment>
<dbReference type="InterPro" id="IPR036971">
    <property type="entry name" value="PDEase_catalytic_dom_sf"/>
</dbReference>
<dbReference type="EMBL" id="CAJNIZ010036769">
    <property type="protein sequence ID" value="CAE7567451.1"/>
    <property type="molecule type" value="Genomic_DNA"/>
</dbReference>
<comment type="cofactor">
    <cofactor evidence="6">
        <name>a divalent metal cation</name>
        <dbReference type="ChEBI" id="CHEBI:60240"/>
    </cofactor>
    <text evidence="6">Binds 2 divalent metal cations per subunit. Site 1 may preferentially bind zinc ions, while site 2 has a preference for magnesium and/or manganese ions.</text>
</comment>
<evidence type="ECO:0000259" key="9">
    <source>
        <dbReference type="PROSITE" id="PS51845"/>
    </source>
</evidence>
<gene>
    <name evidence="10" type="primary">PDE9A</name>
    <name evidence="10" type="ORF">SPIL2461_LOCUS15259</name>
</gene>
<keyword evidence="8" id="KW-1133">Transmembrane helix</keyword>
<dbReference type="PANTHER" id="PTHR11347">
    <property type="entry name" value="CYCLIC NUCLEOTIDE PHOSPHODIESTERASE"/>
    <property type="match status" value="1"/>
</dbReference>
<feature type="binding site" evidence="4">
    <location>
        <begin position="635"/>
        <end position="639"/>
    </location>
    <ligand>
        <name>AMP</name>
        <dbReference type="ChEBI" id="CHEBI:456215"/>
    </ligand>
</feature>
<name>A0A812UJL9_SYMPI</name>
<keyword evidence="11" id="KW-1185">Reference proteome</keyword>
<feature type="binding site" evidence="4">
    <location>
        <position position="676"/>
    </location>
    <ligand>
        <name>AMP</name>
        <dbReference type="ChEBI" id="CHEBI:456215"/>
    </ligand>
</feature>
<evidence type="ECO:0000256" key="7">
    <source>
        <dbReference type="SAM" id="MobiDB-lite"/>
    </source>
</evidence>
<feature type="transmembrane region" description="Helical" evidence="8">
    <location>
        <begin position="112"/>
        <end position="137"/>
    </location>
</feature>
<protein>
    <recommendedName>
        <fullName evidence="6">Phosphodiesterase</fullName>
        <ecNumber evidence="6">3.1.4.-</ecNumber>
    </recommendedName>
</protein>
<feature type="transmembrane region" description="Helical" evidence="8">
    <location>
        <begin position="149"/>
        <end position="167"/>
    </location>
</feature>
<dbReference type="OrthoDB" id="189220at2759"/>
<feature type="transmembrane region" description="Helical" evidence="8">
    <location>
        <begin position="269"/>
        <end position="290"/>
    </location>
</feature>
<feature type="binding site" evidence="5">
    <location>
        <position position="801"/>
    </location>
    <ligand>
        <name>Zn(2+)</name>
        <dbReference type="ChEBI" id="CHEBI:29105"/>
        <label>1</label>
    </ligand>
</feature>
<accession>A0A812UJL9</accession>
<feature type="transmembrane region" description="Helical" evidence="8">
    <location>
        <begin position="405"/>
        <end position="426"/>
    </location>
</feature>
<feature type="binding site" evidence="5">
    <location>
        <position position="675"/>
    </location>
    <ligand>
        <name>Zn(2+)</name>
        <dbReference type="ChEBI" id="CHEBI:29105"/>
        <label>1</label>
    </ligand>
</feature>
<keyword evidence="1 5" id="KW-0479">Metal-binding</keyword>
<dbReference type="InterPro" id="IPR023088">
    <property type="entry name" value="PDEase"/>
</dbReference>
<dbReference type="Gene3D" id="1.10.1300.10">
    <property type="entry name" value="3'5'-cyclic nucleotide phosphodiesterase, catalytic domain"/>
    <property type="match status" value="1"/>
</dbReference>
<feature type="domain" description="PDEase" evidence="9">
    <location>
        <begin position="546"/>
        <end position="895"/>
    </location>
</feature>
<feature type="active site" description="Proton donor" evidence="3">
    <location>
        <position position="635"/>
    </location>
</feature>
<dbReference type="GO" id="GO:0046872">
    <property type="term" value="F:metal ion binding"/>
    <property type="evidence" value="ECO:0007669"/>
    <property type="project" value="UniProtKB-KW"/>
</dbReference>
<evidence type="ECO:0000256" key="2">
    <source>
        <dbReference type="ARBA" id="ARBA00022801"/>
    </source>
</evidence>